<comment type="caution">
    <text evidence="5">The sequence shown here is derived from an EMBL/GenBank/DDBJ whole genome shotgun (WGS) entry which is preliminary data.</text>
</comment>
<evidence type="ECO:0000256" key="1">
    <source>
        <dbReference type="ARBA" id="ARBA00022737"/>
    </source>
</evidence>
<dbReference type="SUPFAM" id="SSF48452">
    <property type="entry name" value="TPR-like"/>
    <property type="match status" value="1"/>
</dbReference>
<dbReference type="InterPro" id="IPR051012">
    <property type="entry name" value="CellSynth/LPSAsmb/PSIAsmb"/>
</dbReference>
<gene>
    <name evidence="5" type="ORF">HMPREF0554_2116</name>
</gene>
<dbReference type="SMART" id="SM00028">
    <property type="entry name" value="TPR"/>
    <property type="match status" value="2"/>
</dbReference>
<protein>
    <submittedName>
        <fullName evidence="5">Tetratricopeptide repeat protein</fullName>
    </submittedName>
</protein>
<feature type="compositionally biased region" description="Polar residues" evidence="4">
    <location>
        <begin position="111"/>
        <end position="136"/>
    </location>
</feature>
<dbReference type="Gene3D" id="1.25.40.10">
    <property type="entry name" value="Tetratricopeptide repeat domain"/>
    <property type="match status" value="1"/>
</dbReference>
<evidence type="ECO:0000256" key="2">
    <source>
        <dbReference type="ARBA" id="ARBA00022803"/>
    </source>
</evidence>
<proteinExistence type="predicted"/>
<organism evidence="5 6">
    <name type="scientific">Pseudoleptotrichia goodfellowii F0264</name>
    <dbReference type="NCBI Taxonomy" id="596323"/>
    <lineage>
        <taxon>Bacteria</taxon>
        <taxon>Fusobacteriati</taxon>
        <taxon>Fusobacteriota</taxon>
        <taxon>Fusobacteriia</taxon>
        <taxon>Fusobacteriales</taxon>
        <taxon>Leptotrichiaceae</taxon>
        <taxon>Pseudoleptotrichia</taxon>
    </lineage>
</organism>
<evidence type="ECO:0000256" key="4">
    <source>
        <dbReference type="SAM" id="MobiDB-lite"/>
    </source>
</evidence>
<dbReference type="eggNOG" id="COG0457">
    <property type="taxonomic scope" value="Bacteria"/>
</dbReference>
<keyword evidence="6" id="KW-1185">Reference proteome</keyword>
<feature type="compositionally biased region" description="Low complexity" evidence="4">
    <location>
        <begin position="81"/>
        <end position="102"/>
    </location>
</feature>
<dbReference type="PANTHER" id="PTHR45586">
    <property type="entry name" value="TPR REPEAT-CONTAINING PROTEIN PA4667"/>
    <property type="match status" value="1"/>
</dbReference>
<keyword evidence="2 3" id="KW-0802">TPR repeat</keyword>
<dbReference type="PANTHER" id="PTHR45586:SF1">
    <property type="entry name" value="LIPOPOLYSACCHARIDE ASSEMBLY PROTEIN B"/>
    <property type="match status" value="1"/>
</dbReference>
<feature type="region of interest" description="Disordered" evidence="4">
    <location>
        <begin position="81"/>
        <end position="137"/>
    </location>
</feature>
<accession>D0GKB2</accession>
<evidence type="ECO:0000313" key="6">
    <source>
        <dbReference type="Proteomes" id="UP000004226"/>
    </source>
</evidence>
<dbReference type="PROSITE" id="PS50005">
    <property type="entry name" value="TPR"/>
    <property type="match status" value="1"/>
</dbReference>
<sequence length="275" mass="30341">MSPHETEGKMKKIISLITLILTVAIIVKGDLLGKIQTIDTLIQQGKYDRAEQSARKLLNDPNITPQEKASVQNLLNEIAQKKNGQKQQQTNQQAQQQQQATQSEIDKIITEATQNGDAANTPQTADTGTVPVTQTDDVSDGSKFGTYNNYEKAALAKRNASTIYQLCQLYFKDGLFERAANLAKKDTSGDIRNLYVVAISSRLMGNYDQSIDYYNRILASSPGEAQARLGIGIAYKGKGDYGKALEYLRSYASSNPDREVTREIAILNEVIANNK</sequence>
<dbReference type="Pfam" id="PF13432">
    <property type="entry name" value="TPR_16"/>
    <property type="match status" value="1"/>
</dbReference>
<dbReference type="Proteomes" id="UP000004226">
    <property type="component" value="Unassembled WGS sequence"/>
</dbReference>
<dbReference type="InterPro" id="IPR019734">
    <property type="entry name" value="TPR_rpt"/>
</dbReference>
<reference evidence="5 6" key="1">
    <citation type="submission" date="2009-10" db="EMBL/GenBank/DDBJ databases">
        <authorList>
            <person name="Harkins D.M."/>
            <person name="Madupu R."/>
            <person name="Durkin A.S."/>
            <person name="Torralba M."/>
            <person name="Methe B."/>
            <person name="Sutton G.G."/>
            <person name="Strausberg R.L."/>
            <person name="Nelson K.E."/>
        </authorList>
    </citation>
    <scope>NUCLEOTIDE SEQUENCE [LARGE SCALE GENOMIC DNA]</scope>
    <source>
        <strain evidence="5 6">F0264</strain>
    </source>
</reference>
<name>D0GKB2_9FUSO</name>
<feature type="repeat" description="TPR" evidence="3">
    <location>
        <begin position="225"/>
        <end position="258"/>
    </location>
</feature>
<dbReference type="InterPro" id="IPR011990">
    <property type="entry name" value="TPR-like_helical_dom_sf"/>
</dbReference>
<dbReference type="AlphaFoldDB" id="D0GKB2"/>
<evidence type="ECO:0000313" key="5">
    <source>
        <dbReference type="EMBL" id="EEY35478.1"/>
    </source>
</evidence>
<keyword evidence="1" id="KW-0677">Repeat</keyword>
<evidence type="ECO:0000256" key="3">
    <source>
        <dbReference type="PROSITE-ProRule" id="PRU00339"/>
    </source>
</evidence>
<dbReference type="EMBL" id="ADAD01000069">
    <property type="protein sequence ID" value="EEY35478.1"/>
    <property type="molecule type" value="Genomic_DNA"/>
</dbReference>